<name>A0A3A8ELC6_9GAMM</name>
<dbReference type="Pfam" id="PF05163">
    <property type="entry name" value="DinB"/>
    <property type="match status" value="1"/>
</dbReference>
<organism evidence="4 5">
    <name type="scientific">Acinetobacter guerrae</name>
    <dbReference type="NCBI Taxonomy" id="1843371"/>
    <lineage>
        <taxon>Bacteria</taxon>
        <taxon>Pseudomonadati</taxon>
        <taxon>Pseudomonadota</taxon>
        <taxon>Gammaproteobacteria</taxon>
        <taxon>Moraxellales</taxon>
        <taxon>Moraxellaceae</taxon>
        <taxon>Acinetobacter</taxon>
    </lineage>
</organism>
<dbReference type="EMBL" id="RAXU01000020">
    <property type="protein sequence ID" value="RKG31560.1"/>
    <property type="molecule type" value="Genomic_DNA"/>
</dbReference>
<evidence type="ECO:0000256" key="3">
    <source>
        <dbReference type="PIRSR" id="PIRSR607837-1"/>
    </source>
</evidence>
<sequence length="173" mass="19884">MTDPYKISKQSLLLLAEYNIWATHQLLQSLRQLSHEELQRDTGLFFKSIFGTLNHLLVGEHFLWYVRFSQSISPHLRLNAIVETDIIKLLDQLESKSHRWIPLIQQLDDVTLNGVLNYQTTAGEQKCLPFAATLLHVFNHGTHHRAQITAALTALGYTCPTLDLVYMLLEKHP</sequence>
<evidence type="ECO:0000256" key="1">
    <source>
        <dbReference type="ARBA" id="ARBA00008635"/>
    </source>
</evidence>
<gene>
    <name evidence="4" type="ORF">D7V21_13905</name>
</gene>
<dbReference type="PANTHER" id="PTHR37302">
    <property type="entry name" value="SLR1116 PROTEIN"/>
    <property type="match status" value="1"/>
</dbReference>
<evidence type="ECO:0000256" key="2">
    <source>
        <dbReference type="ARBA" id="ARBA00022723"/>
    </source>
</evidence>
<dbReference type="PANTHER" id="PTHR37302:SF1">
    <property type="entry name" value="PROTEIN DINB"/>
    <property type="match status" value="1"/>
</dbReference>
<comment type="similarity">
    <text evidence="1">Belongs to the DinB family.</text>
</comment>
<dbReference type="Gene3D" id="1.20.120.450">
    <property type="entry name" value="dinb family like domain"/>
    <property type="match status" value="1"/>
</dbReference>
<keyword evidence="5" id="KW-1185">Reference proteome</keyword>
<dbReference type="Proteomes" id="UP000269001">
    <property type="component" value="Unassembled WGS sequence"/>
</dbReference>
<comment type="caution">
    <text evidence="4">The sequence shown here is derived from an EMBL/GenBank/DDBJ whole genome shotgun (WGS) entry which is preliminary data.</text>
</comment>
<dbReference type="AlphaFoldDB" id="A0A3A8ELC6"/>
<reference evidence="4 5" key="1">
    <citation type="submission" date="2018-09" db="EMBL/GenBank/DDBJ databases">
        <title>The draft genome of Acinetobacter spp. strains.</title>
        <authorList>
            <person name="Qin J."/>
            <person name="Feng Y."/>
            <person name="Zong Z."/>
        </authorList>
    </citation>
    <scope>NUCLEOTIDE SEQUENCE [LARGE SCALE GENOMIC DNA]</scope>
    <source>
        <strain evidence="4 5">WCHAc060096</strain>
    </source>
</reference>
<evidence type="ECO:0000313" key="4">
    <source>
        <dbReference type="EMBL" id="RKG31560.1"/>
    </source>
</evidence>
<feature type="binding site" evidence="3">
    <location>
        <position position="55"/>
    </location>
    <ligand>
        <name>a divalent metal cation</name>
        <dbReference type="ChEBI" id="CHEBI:60240"/>
    </ligand>
</feature>
<evidence type="ECO:0000313" key="5">
    <source>
        <dbReference type="Proteomes" id="UP000269001"/>
    </source>
</evidence>
<dbReference type="RefSeq" id="WP_120371059.1">
    <property type="nucleotide sequence ID" value="NZ_BKYM01000016.1"/>
</dbReference>
<feature type="binding site" evidence="3">
    <location>
        <position position="144"/>
    </location>
    <ligand>
        <name>a divalent metal cation</name>
        <dbReference type="ChEBI" id="CHEBI:60240"/>
    </ligand>
</feature>
<dbReference type="InterPro" id="IPR007837">
    <property type="entry name" value="DinB"/>
</dbReference>
<proteinExistence type="inferred from homology"/>
<dbReference type="GO" id="GO:0046872">
    <property type="term" value="F:metal ion binding"/>
    <property type="evidence" value="ECO:0007669"/>
    <property type="project" value="UniProtKB-KW"/>
</dbReference>
<dbReference type="InterPro" id="IPR034660">
    <property type="entry name" value="DinB/YfiT-like"/>
</dbReference>
<protein>
    <submittedName>
        <fullName evidence="4">Damage-inducible protein DinB</fullName>
    </submittedName>
</protein>
<accession>A0A3A8ELC6</accession>
<dbReference type="SUPFAM" id="SSF109854">
    <property type="entry name" value="DinB/YfiT-like putative metalloenzymes"/>
    <property type="match status" value="1"/>
</dbReference>
<feature type="binding site" evidence="3">
    <location>
        <position position="140"/>
    </location>
    <ligand>
        <name>a divalent metal cation</name>
        <dbReference type="ChEBI" id="CHEBI:60240"/>
    </ligand>
</feature>
<keyword evidence="2 3" id="KW-0479">Metal-binding</keyword>